<dbReference type="Proteomes" id="UP001314635">
    <property type="component" value="Unassembled WGS sequence"/>
</dbReference>
<gene>
    <name evidence="1" type="ORF">JQ619_16610</name>
</gene>
<evidence type="ECO:0000313" key="2">
    <source>
        <dbReference type="Proteomes" id="UP001314635"/>
    </source>
</evidence>
<comment type="caution">
    <text evidence="1">The sequence shown here is derived from an EMBL/GenBank/DDBJ whole genome shotgun (WGS) entry which is preliminary data.</text>
</comment>
<accession>A0ABS5G7V0</accession>
<protein>
    <submittedName>
        <fullName evidence="1">Uncharacterized protein</fullName>
    </submittedName>
</protein>
<keyword evidence="2" id="KW-1185">Reference proteome</keyword>
<name>A0ABS5G7V0_9BRAD</name>
<organism evidence="1 2">
    <name type="scientific">Bradyrhizobium denitrificans</name>
    <dbReference type="NCBI Taxonomy" id="2734912"/>
    <lineage>
        <taxon>Bacteria</taxon>
        <taxon>Pseudomonadati</taxon>
        <taxon>Pseudomonadota</taxon>
        <taxon>Alphaproteobacteria</taxon>
        <taxon>Hyphomicrobiales</taxon>
        <taxon>Nitrobacteraceae</taxon>
        <taxon>Bradyrhizobium</taxon>
    </lineage>
</organism>
<proteinExistence type="predicted"/>
<reference evidence="2" key="1">
    <citation type="journal article" date="2021" name="ISME J.">
        <title>Evolutionary origin and ecological implication of a unique nif island in free-living Bradyrhizobium lineages.</title>
        <authorList>
            <person name="Tao J."/>
        </authorList>
    </citation>
    <scope>NUCLEOTIDE SEQUENCE [LARGE SCALE GENOMIC DNA]</scope>
    <source>
        <strain evidence="2">SZCCT0094</strain>
    </source>
</reference>
<evidence type="ECO:0000313" key="1">
    <source>
        <dbReference type="EMBL" id="MBR1137390.1"/>
    </source>
</evidence>
<sequence>MSASARDLGQWGAVDPALRQWYEALMQPDVPTASCCGEADAYFADEIHVRDGKTYVTITDDRPDEPRGRPHIDTGTEIEVPAHKLKWDKGNPTGHGIIFLSRNRYVFCYVQPGGA</sequence>
<dbReference type="EMBL" id="JAFCLK010000014">
    <property type="protein sequence ID" value="MBR1137390.1"/>
    <property type="molecule type" value="Genomic_DNA"/>
</dbReference>